<reference evidence="9 10" key="1">
    <citation type="submission" date="2016-10" db="EMBL/GenBank/DDBJ databases">
        <authorList>
            <person name="de Groot N.N."/>
        </authorList>
    </citation>
    <scope>NUCLEOTIDE SEQUENCE [LARGE SCALE GENOMIC DNA]</scope>
    <source>
        <strain evidence="9 10">DSM 27375</strain>
    </source>
</reference>
<dbReference type="PANTHER" id="PTHR30151:SF20">
    <property type="entry name" value="ABC TRANSPORTER PERMEASE PROTEIN HI_0355-RELATED"/>
    <property type="match status" value="1"/>
</dbReference>
<organism evidence="9 10">
    <name type="scientific">Celeribacter baekdonensis</name>
    <dbReference type="NCBI Taxonomy" id="875171"/>
    <lineage>
        <taxon>Bacteria</taxon>
        <taxon>Pseudomonadati</taxon>
        <taxon>Pseudomonadota</taxon>
        <taxon>Alphaproteobacteria</taxon>
        <taxon>Rhodobacterales</taxon>
        <taxon>Roseobacteraceae</taxon>
        <taxon>Celeribacter</taxon>
    </lineage>
</organism>
<keyword evidence="2 7" id="KW-0813">Transport</keyword>
<feature type="transmembrane region" description="Helical" evidence="7">
    <location>
        <begin position="95"/>
        <end position="114"/>
    </location>
</feature>
<dbReference type="Gene3D" id="1.10.3720.10">
    <property type="entry name" value="MetI-like"/>
    <property type="match status" value="1"/>
</dbReference>
<evidence type="ECO:0000256" key="5">
    <source>
        <dbReference type="ARBA" id="ARBA00022989"/>
    </source>
</evidence>
<keyword evidence="3" id="KW-1003">Cell membrane</keyword>
<protein>
    <submittedName>
        <fullName evidence="9">NitT/TauT family transport system permease protein</fullName>
    </submittedName>
</protein>
<dbReference type="OrthoDB" id="4926350at2"/>
<evidence type="ECO:0000313" key="9">
    <source>
        <dbReference type="EMBL" id="SDF16674.1"/>
    </source>
</evidence>
<evidence type="ECO:0000256" key="2">
    <source>
        <dbReference type="ARBA" id="ARBA00022448"/>
    </source>
</evidence>
<dbReference type="InterPro" id="IPR035906">
    <property type="entry name" value="MetI-like_sf"/>
</dbReference>
<accession>A0A1G7IVS9</accession>
<gene>
    <name evidence="9" type="ORF">SAMN04488117_102475</name>
</gene>
<feature type="transmembrane region" description="Helical" evidence="7">
    <location>
        <begin position="253"/>
        <end position="274"/>
    </location>
</feature>
<evidence type="ECO:0000256" key="3">
    <source>
        <dbReference type="ARBA" id="ARBA00022475"/>
    </source>
</evidence>
<feature type="domain" description="ABC transmembrane type-1" evidence="8">
    <location>
        <begin position="87"/>
        <end position="277"/>
    </location>
</feature>
<dbReference type="GO" id="GO:0055085">
    <property type="term" value="P:transmembrane transport"/>
    <property type="evidence" value="ECO:0007669"/>
    <property type="project" value="InterPro"/>
</dbReference>
<dbReference type="SUPFAM" id="SSF161098">
    <property type="entry name" value="MetI-like"/>
    <property type="match status" value="1"/>
</dbReference>
<keyword evidence="4 7" id="KW-0812">Transmembrane</keyword>
<name>A0A1G7IVS9_9RHOB</name>
<dbReference type="PROSITE" id="PS50928">
    <property type="entry name" value="ABC_TM1"/>
    <property type="match status" value="1"/>
</dbReference>
<keyword evidence="6 7" id="KW-0472">Membrane</keyword>
<comment type="similarity">
    <text evidence="7">Belongs to the binding-protein-dependent transport system permease family.</text>
</comment>
<keyword evidence="5 7" id="KW-1133">Transmembrane helix</keyword>
<comment type="subcellular location">
    <subcellularLocation>
        <location evidence="1 7">Cell membrane</location>
        <topology evidence="1 7">Multi-pass membrane protein</topology>
    </subcellularLocation>
</comment>
<sequence length="289" mass="31197">MKNILPIVTIVLALIVIWYGAAFKMNSTWTYDQAARAGTEVTFSDLLRDTMQQSRPLLPAPHQIASELWNTTVEKKITSKRSMVYQGMITLKTTLLGFVFGIVIGVALATVIVLSRVGRLTLMPWAIISQTIPIVALAPIIVVLSNAVGTGTLMVPKAIIAAYLSFYPVLVSMVKGLTSPDQMQLDLLRTYGARQSDVFWKLRLPSSMPYFFASLKVAVAASFVGAVVAELSTSAISGLGARMLIGSQFGEPMIMWAALFAAAILAGLLIFLVGSFEKAARHLMGGRAL</sequence>
<evidence type="ECO:0000259" key="8">
    <source>
        <dbReference type="PROSITE" id="PS50928"/>
    </source>
</evidence>
<feature type="transmembrane region" description="Helical" evidence="7">
    <location>
        <begin position="126"/>
        <end position="148"/>
    </location>
</feature>
<evidence type="ECO:0000313" key="10">
    <source>
        <dbReference type="Proteomes" id="UP000182284"/>
    </source>
</evidence>
<dbReference type="EMBL" id="FNBL01000002">
    <property type="protein sequence ID" value="SDF16674.1"/>
    <property type="molecule type" value="Genomic_DNA"/>
</dbReference>
<evidence type="ECO:0000256" key="4">
    <source>
        <dbReference type="ARBA" id="ARBA00022692"/>
    </source>
</evidence>
<evidence type="ECO:0000256" key="6">
    <source>
        <dbReference type="ARBA" id="ARBA00023136"/>
    </source>
</evidence>
<dbReference type="GO" id="GO:0005886">
    <property type="term" value="C:plasma membrane"/>
    <property type="evidence" value="ECO:0007669"/>
    <property type="project" value="UniProtKB-SubCell"/>
</dbReference>
<dbReference type="PANTHER" id="PTHR30151">
    <property type="entry name" value="ALKANE SULFONATE ABC TRANSPORTER-RELATED, MEMBRANE SUBUNIT"/>
    <property type="match status" value="1"/>
</dbReference>
<evidence type="ECO:0000256" key="7">
    <source>
        <dbReference type="RuleBase" id="RU363032"/>
    </source>
</evidence>
<feature type="transmembrane region" description="Helical" evidence="7">
    <location>
        <begin position="210"/>
        <end position="233"/>
    </location>
</feature>
<dbReference type="AlphaFoldDB" id="A0A1G7IVS9"/>
<dbReference type="Proteomes" id="UP000182284">
    <property type="component" value="Unassembled WGS sequence"/>
</dbReference>
<proteinExistence type="inferred from homology"/>
<dbReference type="RefSeq" id="WP_074642377.1">
    <property type="nucleotide sequence ID" value="NZ_FNBL01000002.1"/>
</dbReference>
<evidence type="ECO:0000256" key="1">
    <source>
        <dbReference type="ARBA" id="ARBA00004651"/>
    </source>
</evidence>
<dbReference type="CDD" id="cd06261">
    <property type="entry name" value="TM_PBP2"/>
    <property type="match status" value="1"/>
</dbReference>
<dbReference type="InterPro" id="IPR000515">
    <property type="entry name" value="MetI-like"/>
</dbReference>
<dbReference type="Pfam" id="PF00528">
    <property type="entry name" value="BPD_transp_1"/>
    <property type="match status" value="1"/>
</dbReference>